<dbReference type="EMBL" id="JABSTQ010008156">
    <property type="protein sequence ID" value="KAG0434809.1"/>
    <property type="molecule type" value="Genomic_DNA"/>
</dbReference>
<feature type="non-terminal residue" evidence="1">
    <location>
        <position position="1"/>
    </location>
</feature>
<protein>
    <submittedName>
        <fullName evidence="1">Uncharacterized protein</fullName>
    </submittedName>
</protein>
<name>A0AC60QNA5_IXOPE</name>
<accession>A0AC60QNA5</accession>
<evidence type="ECO:0000313" key="1">
    <source>
        <dbReference type="EMBL" id="KAG0434809.1"/>
    </source>
</evidence>
<keyword evidence="2" id="KW-1185">Reference proteome</keyword>
<sequence>PKSKRDGNGSSNGVNAPGTRAPTAAVPPEANPAGAAAPLVESPTIAQPQAPSDAAELMQQMTAMFATLTRQLAAAQSPIAPAPVTLPRPRLTMELPTYSGYADERSVHDFLLRLGTYQTAVGASDDTVIRQILPIALVEDAARWWRLQEPPSSMAAFHERFRSEFLPPDYERRVREELNTRTQHPDESLLEYVRAIQELYSRADPAASHADQVSRVIRQCHPSFKPYLRGRSFDTLEALAREARVVQADLLAELRYAPPPRPEESLEPGCAFAGSQSPTPRVEAASVSAVVRHEAREVVSARALDPFSYEQRRRAGRENRPSSSVGAIAAGARGVPRRGDNASRFGRDERDGRRQGPGRRPLRCFRCDQPGHIIRNSPGKRPGPAALTESSKFTPLASGEREERRGTVGKPHEDVLPTGRTDVADAFAPLACRAQTGLSSSGPYMTINIAGREFSALIDTGATLCLIGDDVYEACRERRRSLRPVDICMRLATGMTRAEGALRLQVEFDGRRKRQRFVYLRGLTSPVILGRDFLSREGIIVDLRNNGYRYDPSTPLIPFADPPPRVPCAPRTTALAGCPKLQPEALVTQVGTAELEAVLASCDGPTEQRHALADVLRPFSATFTEQPGMTNVLRHRIDTGEAKPW</sequence>
<organism evidence="1 2">
    <name type="scientific">Ixodes persulcatus</name>
    <name type="common">Taiga tick</name>
    <dbReference type="NCBI Taxonomy" id="34615"/>
    <lineage>
        <taxon>Eukaryota</taxon>
        <taxon>Metazoa</taxon>
        <taxon>Ecdysozoa</taxon>
        <taxon>Arthropoda</taxon>
        <taxon>Chelicerata</taxon>
        <taxon>Arachnida</taxon>
        <taxon>Acari</taxon>
        <taxon>Parasitiformes</taxon>
        <taxon>Ixodida</taxon>
        <taxon>Ixodoidea</taxon>
        <taxon>Ixodidae</taxon>
        <taxon>Ixodinae</taxon>
        <taxon>Ixodes</taxon>
    </lineage>
</organism>
<gene>
    <name evidence="1" type="ORF">HPB47_018872</name>
</gene>
<proteinExistence type="predicted"/>
<feature type="non-terminal residue" evidence="1">
    <location>
        <position position="645"/>
    </location>
</feature>
<evidence type="ECO:0000313" key="2">
    <source>
        <dbReference type="Proteomes" id="UP000805193"/>
    </source>
</evidence>
<comment type="caution">
    <text evidence="1">The sequence shown here is derived from an EMBL/GenBank/DDBJ whole genome shotgun (WGS) entry which is preliminary data.</text>
</comment>
<reference evidence="1 2" key="1">
    <citation type="journal article" date="2020" name="Cell">
        <title>Large-Scale Comparative Analyses of Tick Genomes Elucidate Their Genetic Diversity and Vector Capacities.</title>
        <authorList>
            <consortium name="Tick Genome and Microbiome Consortium (TIGMIC)"/>
            <person name="Jia N."/>
            <person name="Wang J."/>
            <person name="Shi W."/>
            <person name="Du L."/>
            <person name="Sun Y."/>
            <person name="Zhan W."/>
            <person name="Jiang J.F."/>
            <person name="Wang Q."/>
            <person name="Zhang B."/>
            <person name="Ji P."/>
            <person name="Bell-Sakyi L."/>
            <person name="Cui X.M."/>
            <person name="Yuan T.T."/>
            <person name="Jiang B.G."/>
            <person name="Yang W.F."/>
            <person name="Lam T.T."/>
            <person name="Chang Q.C."/>
            <person name="Ding S.J."/>
            <person name="Wang X.J."/>
            <person name="Zhu J.G."/>
            <person name="Ruan X.D."/>
            <person name="Zhao L."/>
            <person name="Wei J.T."/>
            <person name="Ye R.Z."/>
            <person name="Que T.C."/>
            <person name="Du C.H."/>
            <person name="Zhou Y.H."/>
            <person name="Cheng J.X."/>
            <person name="Dai P.F."/>
            <person name="Guo W.B."/>
            <person name="Han X.H."/>
            <person name="Huang E.J."/>
            <person name="Li L.F."/>
            <person name="Wei W."/>
            <person name="Gao Y.C."/>
            <person name="Liu J.Z."/>
            <person name="Shao H.Z."/>
            <person name="Wang X."/>
            <person name="Wang C.C."/>
            <person name="Yang T.C."/>
            <person name="Huo Q.B."/>
            <person name="Li W."/>
            <person name="Chen H.Y."/>
            <person name="Chen S.E."/>
            <person name="Zhou L.G."/>
            <person name="Ni X.B."/>
            <person name="Tian J.H."/>
            <person name="Sheng Y."/>
            <person name="Liu T."/>
            <person name="Pan Y.S."/>
            <person name="Xia L.Y."/>
            <person name="Li J."/>
            <person name="Zhao F."/>
            <person name="Cao W.C."/>
        </authorList>
    </citation>
    <scope>NUCLEOTIDE SEQUENCE [LARGE SCALE GENOMIC DNA]</scope>
    <source>
        <strain evidence="1">Iper-2018</strain>
    </source>
</reference>
<dbReference type="Proteomes" id="UP000805193">
    <property type="component" value="Unassembled WGS sequence"/>
</dbReference>